<keyword evidence="4" id="KW-1185">Reference proteome</keyword>
<dbReference type="Proteomes" id="UP000316621">
    <property type="component" value="Chromosome 9"/>
</dbReference>
<dbReference type="Gramene" id="RZC76046">
    <property type="protein sequence ID" value="RZC76046"/>
    <property type="gene ID" value="C5167_001974"/>
</dbReference>
<dbReference type="AlphaFoldDB" id="A0A4Y7KT61"/>
<accession>A0A4Y7KT61</accession>
<gene>
    <name evidence="3" type="ORF">C5167_001974</name>
</gene>
<dbReference type="InterPro" id="IPR008974">
    <property type="entry name" value="TRAF-like"/>
</dbReference>
<dbReference type="PROSITE" id="PS50144">
    <property type="entry name" value="MATH"/>
    <property type="match status" value="1"/>
</dbReference>
<dbReference type="InterPro" id="IPR002083">
    <property type="entry name" value="MATH/TRAF_dom"/>
</dbReference>
<feature type="domain" description="MATH" evidence="2">
    <location>
        <begin position="1"/>
        <end position="59"/>
    </location>
</feature>
<evidence type="ECO:0000313" key="4">
    <source>
        <dbReference type="Proteomes" id="UP000316621"/>
    </source>
</evidence>
<dbReference type="EMBL" id="CM010723">
    <property type="protein sequence ID" value="RZC76046.1"/>
    <property type="molecule type" value="Genomic_DNA"/>
</dbReference>
<protein>
    <recommendedName>
        <fullName evidence="2">MATH domain-containing protein</fullName>
    </recommendedName>
</protein>
<sequence length="110" mass="12349">MLMKVIVLMFTLLAVPNELEYHFTSNDGRGISNFMRLSQLHDPAKEYLVNYTCVIRVEVTCKMDEGGVSSQPTISQQRPGKTFSVVCTRGMQTRFQNISPAKSRKKGSSS</sequence>
<evidence type="ECO:0000313" key="3">
    <source>
        <dbReference type="EMBL" id="RZC76046.1"/>
    </source>
</evidence>
<proteinExistence type="predicted"/>
<organism evidence="3 4">
    <name type="scientific">Papaver somniferum</name>
    <name type="common">Opium poppy</name>
    <dbReference type="NCBI Taxonomy" id="3469"/>
    <lineage>
        <taxon>Eukaryota</taxon>
        <taxon>Viridiplantae</taxon>
        <taxon>Streptophyta</taxon>
        <taxon>Embryophyta</taxon>
        <taxon>Tracheophyta</taxon>
        <taxon>Spermatophyta</taxon>
        <taxon>Magnoliopsida</taxon>
        <taxon>Ranunculales</taxon>
        <taxon>Papaveraceae</taxon>
        <taxon>Papaveroideae</taxon>
        <taxon>Papaver</taxon>
    </lineage>
</organism>
<name>A0A4Y7KT61_PAPSO</name>
<dbReference type="Gene3D" id="2.60.210.10">
    <property type="entry name" value="Apoptosis, Tumor Necrosis Factor Receptor Associated Protein 2, Chain A"/>
    <property type="match status" value="1"/>
</dbReference>
<reference evidence="3 4" key="1">
    <citation type="journal article" date="2018" name="Science">
        <title>The opium poppy genome and morphinan production.</title>
        <authorList>
            <person name="Guo L."/>
            <person name="Winzer T."/>
            <person name="Yang X."/>
            <person name="Li Y."/>
            <person name="Ning Z."/>
            <person name="He Z."/>
            <person name="Teodor R."/>
            <person name="Lu Y."/>
            <person name="Bowser T.A."/>
            <person name="Graham I.A."/>
            <person name="Ye K."/>
        </authorList>
    </citation>
    <scope>NUCLEOTIDE SEQUENCE [LARGE SCALE GENOMIC DNA]</scope>
    <source>
        <strain evidence="4">cv. HN1</strain>
        <tissue evidence="3">Leaves</tissue>
    </source>
</reference>
<feature type="chain" id="PRO_5021443423" description="MATH domain-containing protein" evidence="1">
    <location>
        <begin position="17"/>
        <end position="110"/>
    </location>
</feature>
<keyword evidence="1" id="KW-0732">Signal</keyword>
<evidence type="ECO:0000259" key="2">
    <source>
        <dbReference type="PROSITE" id="PS50144"/>
    </source>
</evidence>
<evidence type="ECO:0000256" key="1">
    <source>
        <dbReference type="SAM" id="SignalP"/>
    </source>
</evidence>
<feature type="signal peptide" evidence="1">
    <location>
        <begin position="1"/>
        <end position="16"/>
    </location>
</feature>
<dbReference type="SUPFAM" id="SSF49599">
    <property type="entry name" value="TRAF domain-like"/>
    <property type="match status" value="1"/>
</dbReference>